<dbReference type="Pfam" id="PF05199">
    <property type="entry name" value="GMC_oxred_C"/>
    <property type="match status" value="1"/>
</dbReference>
<dbReference type="GO" id="GO:0050660">
    <property type="term" value="F:flavin adenine dinucleotide binding"/>
    <property type="evidence" value="ECO:0007669"/>
    <property type="project" value="InterPro"/>
</dbReference>
<dbReference type="Gene3D" id="3.30.410.40">
    <property type="match status" value="1"/>
</dbReference>
<evidence type="ECO:0000256" key="6">
    <source>
        <dbReference type="PIRSR" id="PIRSR000137-2"/>
    </source>
</evidence>
<accession>A0A4Y9XT78</accession>
<feature type="binding site" evidence="6">
    <location>
        <position position="229"/>
    </location>
    <ligand>
        <name>FAD</name>
        <dbReference type="ChEBI" id="CHEBI:57692"/>
    </ligand>
</feature>
<protein>
    <recommendedName>
        <fullName evidence="7">Glucose-methanol-choline oxidoreductase N-terminal domain-containing protein</fullName>
    </recommendedName>
</protein>
<dbReference type="EMBL" id="SEKV01000849">
    <property type="protein sequence ID" value="TFY53255.1"/>
    <property type="molecule type" value="Genomic_DNA"/>
</dbReference>
<dbReference type="PANTHER" id="PTHR11552:SF147">
    <property type="entry name" value="CHOLINE DEHYDROGENASE, MITOCHONDRIAL"/>
    <property type="match status" value="1"/>
</dbReference>
<comment type="caution">
    <text evidence="8">The sequence shown here is derived from an EMBL/GenBank/DDBJ whole genome shotgun (WGS) entry which is preliminary data.</text>
</comment>
<dbReference type="GO" id="GO:0016614">
    <property type="term" value="F:oxidoreductase activity, acting on CH-OH group of donors"/>
    <property type="evidence" value="ECO:0007669"/>
    <property type="project" value="InterPro"/>
</dbReference>
<dbReference type="InterPro" id="IPR007867">
    <property type="entry name" value="GMC_OxRtase_C"/>
</dbReference>
<sequence length="583" mass="63991">MEILGFRSMAGNGARMGSSSSLRGYFYWSYNEAMGLTYSSAIVSDPAAFASPVDDASDKDRWREYDYIIVGGGTAGCVLASRLSEDRNVTVLLIEAGKSYEGDFPTRIPLAYTKLFKSEVDWDYVTTPQNGMNSRRAHWPRGKILGGTSAINAMIYHRCAPEDFDEWERLGATGWSYADLRPYFDKAERYAPSTLYPQNSRAGSSSATAYLTADVLKRPNLTVAVHSTVERILFAHSANANPRAVGVEISKSKTSPRYRAYARGEVILCAGTIVTPQLLLVSGIGSSDDLRKLDIEVVRDLPTVGRNLKDHLTTGPVRFRTKADITWDRYNQPLHGAIAFLRWLFAGSGPLSALGTSTAAFVRSDDPKLSRYWEESTKTTVRDATSGPSAPDMELFWFPLLFGMEDGVVVPTSGSYGVTMAASLLRPESTGQIILASRSIWDKPVIDPRYLESENDINVAVRATRLLCRMARAEPLNSLLDWTTTEDTDYFWPGNTDPSEVNDALKQWIRDNANPIFHPVASARMGKDPQTSVVDPELRVHGIAGLRVVDASAFPAQVSGHPCAVVVAMAEKAAELIKVSASQ</sequence>
<feature type="binding site" evidence="6">
    <location>
        <position position="148"/>
    </location>
    <ligand>
        <name>FAD</name>
        <dbReference type="ChEBI" id="CHEBI:57692"/>
    </ligand>
</feature>
<comment type="similarity">
    <text evidence="2">Belongs to the GMC oxidoreductase family.</text>
</comment>
<dbReference type="InterPro" id="IPR012132">
    <property type="entry name" value="GMC_OxRdtase"/>
</dbReference>
<gene>
    <name evidence="8" type="ORF">EVJ58_g9550</name>
</gene>
<evidence type="ECO:0000259" key="7">
    <source>
        <dbReference type="PROSITE" id="PS00624"/>
    </source>
</evidence>
<keyword evidence="3" id="KW-0285">Flavoprotein</keyword>
<keyword evidence="4 6" id="KW-0274">FAD</keyword>
<feature type="active site" description="Proton acceptor" evidence="5">
    <location>
        <position position="561"/>
    </location>
</feature>
<evidence type="ECO:0000256" key="3">
    <source>
        <dbReference type="ARBA" id="ARBA00022630"/>
    </source>
</evidence>
<name>A0A4Y9XT78_9APHY</name>
<dbReference type="PIRSF" id="PIRSF000137">
    <property type="entry name" value="Alcohol_oxidase"/>
    <property type="match status" value="1"/>
</dbReference>
<reference evidence="8 9" key="1">
    <citation type="submission" date="2019-01" db="EMBL/GenBank/DDBJ databases">
        <title>Genome sequencing of the rare red list fungi Fomitopsis rosea.</title>
        <authorList>
            <person name="Buettner E."/>
            <person name="Kellner H."/>
        </authorList>
    </citation>
    <scope>NUCLEOTIDE SEQUENCE [LARGE SCALE GENOMIC DNA]</scope>
    <source>
        <strain evidence="8 9">DSM 105464</strain>
    </source>
</reference>
<dbReference type="STRING" id="34475.A0A4Y9XT78"/>
<dbReference type="PANTHER" id="PTHR11552">
    <property type="entry name" value="GLUCOSE-METHANOL-CHOLINE GMC OXIDOREDUCTASE"/>
    <property type="match status" value="1"/>
</dbReference>
<evidence type="ECO:0000256" key="2">
    <source>
        <dbReference type="ARBA" id="ARBA00010790"/>
    </source>
</evidence>
<evidence type="ECO:0000256" key="1">
    <source>
        <dbReference type="ARBA" id="ARBA00001974"/>
    </source>
</evidence>
<evidence type="ECO:0000256" key="5">
    <source>
        <dbReference type="PIRSR" id="PIRSR000137-1"/>
    </source>
</evidence>
<dbReference type="InterPro" id="IPR036188">
    <property type="entry name" value="FAD/NAD-bd_sf"/>
</dbReference>
<dbReference type="InterPro" id="IPR000172">
    <property type="entry name" value="GMC_OxRdtase_N"/>
</dbReference>
<organism evidence="8 9">
    <name type="scientific">Rhodofomes roseus</name>
    <dbReference type="NCBI Taxonomy" id="34475"/>
    <lineage>
        <taxon>Eukaryota</taxon>
        <taxon>Fungi</taxon>
        <taxon>Dikarya</taxon>
        <taxon>Basidiomycota</taxon>
        <taxon>Agaricomycotina</taxon>
        <taxon>Agaricomycetes</taxon>
        <taxon>Polyporales</taxon>
        <taxon>Rhodofomes</taxon>
    </lineage>
</organism>
<evidence type="ECO:0000313" key="8">
    <source>
        <dbReference type="EMBL" id="TFY53255.1"/>
    </source>
</evidence>
<feature type="domain" description="Glucose-methanol-choline oxidoreductase N-terminal" evidence="7">
    <location>
        <begin position="271"/>
        <end position="285"/>
    </location>
</feature>
<feature type="active site" description="Proton donor" evidence="5">
    <location>
        <position position="518"/>
    </location>
</feature>
<dbReference type="Pfam" id="PF00732">
    <property type="entry name" value="GMC_oxred_N"/>
    <property type="match status" value="2"/>
</dbReference>
<dbReference type="Gene3D" id="3.50.50.60">
    <property type="entry name" value="FAD/NAD(P)-binding domain"/>
    <property type="match status" value="2"/>
</dbReference>
<evidence type="ECO:0000256" key="4">
    <source>
        <dbReference type="ARBA" id="ARBA00022827"/>
    </source>
</evidence>
<dbReference type="AlphaFoldDB" id="A0A4Y9XT78"/>
<evidence type="ECO:0000313" key="9">
    <source>
        <dbReference type="Proteomes" id="UP000298390"/>
    </source>
</evidence>
<dbReference type="SUPFAM" id="SSF54373">
    <property type="entry name" value="FAD-linked reductases, C-terminal domain"/>
    <property type="match status" value="1"/>
</dbReference>
<dbReference type="PROSITE" id="PS00624">
    <property type="entry name" value="GMC_OXRED_2"/>
    <property type="match status" value="1"/>
</dbReference>
<proteinExistence type="inferred from homology"/>
<dbReference type="SUPFAM" id="SSF51905">
    <property type="entry name" value="FAD/NAD(P)-binding domain"/>
    <property type="match status" value="1"/>
</dbReference>
<comment type="cofactor">
    <cofactor evidence="1 6">
        <name>FAD</name>
        <dbReference type="ChEBI" id="CHEBI:57692"/>
    </cofactor>
</comment>
<dbReference type="Proteomes" id="UP000298390">
    <property type="component" value="Unassembled WGS sequence"/>
</dbReference>